<dbReference type="VEuPathDB" id="FungiDB:PSHT_07483"/>
<dbReference type="EMBL" id="PKSL01000070">
    <property type="protein sequence ID" value="POW07872.1"/>
    <property type="molecule type" value="Genomic_DNA"/>
</dbReference>
<protein>
    <submittedName>
        <fullName evidence="2">Uncharacterized protein</fullName>
    </submittedName>
</protein>
<keyword evidence="3" id="KW-1185">Reference proteome</keyword>
<accession>A0A2S4VEA0</accession>
<evidence type="ECO:0000256" key="1">
    <source>
        <dbReference type="SAM" id="MobiDB-lite"/>
    </source>
</evidence>
<name>A0A2S4VEA0_9BASI</name>
<evidence type="ECO:0000313" key="2">
    <source>
        <dbReference type="EMBL" id="POW07872.1"/>
    </source>
</evidence>
<organism evidence="2 3">
    <name type="scientific">Puccinia striiformis</name>
    <dbReference type="NCBI Taxonomy" id="27350"/>
    <lineage>
        <taxon>Eukaryota</taxon>
        <taxon>Fungi</taxon>
        <taxon>Dikarya</taxon>
        <taxon>Basidiomycota</taxon>
        <taxon>Pucciniomycotina</taxon>
        <taxon>Pucciniomycetes</taxon>
        <taxon>Pucciniales</taxon>
        <taxon>Pucciniaceae</taxon>
        <taxon>Puccinia</taxon>
    </lineage>
</organism>
<gene>
    <name evidence="2" type="ORF">PSTT_07951</name>
</gene>
<sequence>MDDNQPTSDELVAVAALLEQKRQAAINYQENRRTRAEDRNRGNGGSTNSTQGPLDLRAKTRDARPP</sequence>
<evidence type="ECO:0000313" key="3">
    <source>
        <dbReference type="Proteomes" id="UP000239156"/>
    </source>
</evidence>
<dbReference type="VEuPathDB" id="FungiDB:PSTT_07951"/>
<reference evidence="2" key="1">
    <citation type="submission" date="2017-12" db="EMBL/GenBank/DDBJ databases">
        <title>Gene loss provides genomic basis for host adaptation in cereal stripe rust fungi.</title>
        <authorList>
            <person name="Xia C."/>
        </authorList>
    </citation>
    <scope>NUCLEOTIDE SEQUENCE [LARGE SCALE GENOMIC DNA]</scope>
    <source>
        <strain evidence="2">93-210</strain>
    </source>
</reference>
<comment type="caution">
    <text evidence="2">The sequence shown here is derived from an EMBL/GenBank/DDBJ whole genome shotgun (WGS) entry which is preliminary data.</text>
</comment>
<dbReference type="Proteomes" id="UP000239156">
    <property type="component" value="Unassembled WGS sequence"/>
</dbReference>
<dbReference type="AlphaFoldDB" id="A0A2S4VEA0"/>
<feature type="compositionally biased region" description="Basic and acidic residues" evidence="1">
    <location>
        <begin position="30"/>
        <end position="41"/>
    </location>
</feature>
<feature type="compositionally biased region" description="Basic and acidic residues" evidence="1">
    <location>
        <begin position="56"/>
        <end position="66"/>
    </location>
</feature>
<proteinExistence type="predicted"/>
<feature type="region of interest" description="Disordered" evidence="1">
    <location>
        <begin position="25"/>
        <end position="66"/>
    </location>
</feature>